<evidence type="ECO:0000313" key="2">
    <source>
        <dbReference type="EMBL" id="CDX52965.1"/>
    </source>
</evidence>
<keyword evidence="1" id="KW-0472">Membrane</keyword>
<keyword evidence="1" id="KW-0812">Transmembrane</keyword>
<gene>
    <name evidence="2" type="ORF">MPL3365_170189</name>
</gene>
<feature type="transmembrane region" description="Helical" evidence="1">
    <location>
        <begin position="6"/>
        <end position="25"/>
    </location>
</feature>
<reference evidence="2 3" key="1">
    <citation type="submission" date="2014-08" db="EMBL/GenBank/DDBJ databases">
        <authorList>
            <person name="Moulin Lionel"/>
        </authorList>
    </citation>
    <scope>NUCLEOTIDE SEQUENCE [LARGE SCALE GENOMIC DNA]</scope>
</reference>
<proteinExistence type="predicted"/>
<dbReference type="EMBL" id="CCNE01000009">
    <property type="protein sequence ID" value="CDX52965.1"/>
    <property type="molecule type" value="Genomic_DNA"/>
</dbReference>
<accession>A0A090FZD5</accession>
<protein>
    <submittedName>
        <fullName evidence="2">Uncharacterized protein</fullName>
    </submittedName>
</protein>
<name>A0A090FZD5_MESPL</name>
<dbReference type="Proteomes" id="UP000046122">
    <property type="component" value="Unassembled WGS sequence"/>
</dbReference>
<keyword evidence="1" id="KW-1133">Transmembrane helix</keyword>
<dbReference type="AlphaFoldDB" id="A0A090FZD5"/>
<evidence type="ECO:0000313" key="3">
    <source>
        <dbReference type="Proteomes" id="UP000046122"/>
    </source>
</evidence>
<organism evidence="2 3">
    <name type="scientific">Mesorhizobium plurifarium</name>
    <dbReference type="NCBI Taxonomy" id="69974"/>
    <lineage>
        <taxon>Bacteria</taxon>
        <taxon>Pseudomonadati</taxon>
        <taxon>Pseudomonadota</taxon>
        <taxon>Alphaproteobacteria</taxon>
        <taxon>Hyphomicrobiales</taxon>
        <taxon>Phyllobacteriaceae</taxon>
        <taxon>Mesorhizobium</taxon>
    </lineage>
</organism>
<sequence>MVVAASMVQMALVVALIFVLEKIGLWKRSDWRSLRDSREAAIRPALLLPATVARRSETRLP</sequence>
<evidence type="ECO:0000256" key="1">
    <source>
        <dbReference type="SAM" id="Phobius"/>
    </source>
</evidence>